<comment type="caution">
    <text evidence="3">The sequence shown here is derived from an EMBL/GenBank/DDBJ whole genome shotgun (WGS) entry which is preliminary data.</text>
</comment>
<keyword evidence="1" id="KW-0472">Membrane</keyword>
<dbReference type="Proteomes" id="UP001290861">
    <property type="component" value="Unassembled WGS sequence"/>
</dbReference>
<dbReference type="RefSeq" id="WP_322607496.1">
    <property type="nucleotide sequence ID" value="NZ_JARVCO010000002.1"/>
</dbReference>
<evidence type="ECO:0000313" key="3">
    <source>
        <dbReference type="EMBL" id="MDZ8117698.1"/>
    </source>
</evidence>
<evidence type="ECO:0000313" key="4">
    <source>
        <dbReference type="Proteomes" id="UP001290861"/>
    </source>
</evidence>
<feature type="transmembrane region" description="Helical" evidence="1">
    <location>
        <begin position="20"/>
        <end position="43"/>
    </location>
</feature>
<protein>
    <recommendedName>
        <fullName evidence="2">PA14 domain-containing protein</fullName>
    </recommendedName>
</protein>
<gene>
    <name evidence="3" type="ORF">P9H32_03590</name>
</gene>
<sequence>MGKSKKTKGPKVVKGAPSGFVISMAIHAAAFALAGMLVVFNVVKKEEKKFVPPKPVDRPKMKLKKPKVKVKKSSKPRSTTRIVTKVQKASMPDIQLPEMSGIGAGIGEGIGGFEIIPNLEEISVFGAGQAIGNDFEGEIFHLRYDRRGGKVSSMDPDPFLDIVREYARKGFKKSVLAPYYRSAKKLYTTHFVVPQVPSRMAPGLFGEPDKEGDCFFVNYKGKLVYHEDIKFRFWGSGDAYIDVLVDGEHVLLNGWENRLAVLDYWQSSDSQSGKYGCVGMGLAVGDWIELKAGEPKDMEIFFGEWGGGIMSAALLVEVEGVEYPQTKWGGPLLPAFKTEEFTRDQLEEIYKFLPPGELCLTNGPVFRDY</sequence>
<dbReference type="EMBL" id="JARVCO010000002">
    <property type="protein sequence ID" value="MDZ8117698.1"/>
    <property type="molecule type" value="Genomic_DNA"/>
</dbReference>
<feature type="domain" description="PA14" evidence="2">
    <location>
        <begin position="170"/>
        <end position="330"/>
    </location>
</feature>
<evidence type="ECO:0000259" key="2">
    <source>
        <dbReference type="PROSITE" id="PS51820"/>
    </source>
</evidence>
<dbReference type="InterPro" id="IPR037524">
    <property type="entry name" value="PA14/GLEYA"/>
</dbReference>
<name>A0ABU5MU01_9BACT</name>
<accession>A0ABU5MU01</accession>
<evidence type="ECO:0000256" key="1">
    <source>
        <dbReference type="SAM" id="Phobius"/>
    </source>
</evidence>
<keyword evidence="4" id="KW-1185">Reference proteome</keyword>
<reference evidence="3 4" key="1">
    <citation type="journal article" date="2024" name="Appl. Environ. Microbiol.">
        <title>Pontiella agarivorans sp. nov., a novel marine anaerobic bacterium capable of degrading macroalgal polysaccharides and fixing nitrogen.</title>
        <authorList>
            <person name="Liu N."/>
            <person name="Kivenson V."/>
            <person name="Peng X."/>
            <person name="Cui Z."/>
            <person name="Lankiewicz T.S."/>
            <person name="Gosselin K.M."/>
            <person name="English C.J."/>
            <person name="Blair E.M."/>
            <person name="O'Malley M.A."/>
            <person name="Valentine D.L."/>
        </authorList>
    </citation>
    <scope>NUCLEOTIDE SEQUENCE [LARGE SCALE GENOMIC DNA]</scope>
    <source>
        <strain evidence="3 4">NLcol2</strain>
    </source>
</reference>
<dbReference type="PROSITE" id="PS51820">
    <property type="entry name" value="PA14"/>
    <property type="match status" value="1"/>
</dbReference>
<proteinExistence type="predicted"/>
<keyword evidence="1" id="KW-0812">Transmembrane</keyword>
<organism evidence="3 4">
    <name type="scientific">Pontiella agarivorans</name>
    <dbReference type="NCBI Taxonomy" id="3038953"/>
    <lineage>
        <taxon>Bacteria</taxon>
        <taxon>Pseudomonadati</taxon>
        <taxon>Kiritimatiellota</taxon>
        <taxon>Kiritimatiellia</taxon>
        <taxon>Kiritimatiellales</taxon>
        <taxon>Pontiellaceae</taxon>
        <taxon>Pontiella</taxon>
    </lineage>
</organism>
<keyword evidence="1" id="KW-1133">Transmembrane helix</keyword>